<feature type="transmembrane region" description="Helical" evidence="2">
    <location>
        <begin position="61"/>
        <end position="81"/>
    </location>
</feature>
<dbReference type="SUPFAM" id="SSF55874">
    <property type="entry name" value="ATPase domain of HSP90 chaperone/DNA topoisomerase II/histidine kinase"/>
    <property type="match status" value="1"/>
</dbReference>
<feature type="coiled-coil region" evidence="1">
    <location>
        <begin position="218"/>
        <end position="245"/>
    </location>
</feature>
<name>A0AA97DBG6_9FIRM</name>
<keyword evidence="2" id="KW-0472">Membrane</keyword>
<sequence length="448" mass="50574">MSEIYWGVEFLATLLEGYLGISVIETLGDKRFYDKEQTAFKWAAVVAYAVLVTLMNQMGLFSWATVLLAILLIAAGGFLISSVTPPKALFVSAMYIVSLSLLEGFLIAVMSFLNDVTISSLIYQTGYIRSVYLVLDKLIQCCLFLLYKLALKKTSFKLAPAFSYFLIVLLGLALMSVFVKTVSDKALQSYQYVTGICGVIVLICLFTLVQYFNKAQNYRQEQLENQKLQLDAQLIEQKYKQLNQRYHINSKNFHDFKNHLVAIDCLIQQEKYQEAREYIHHITNVPQQGYEKTYTGISVVDAILNEKQEQAQSSGITMTVDASLPLKTSNRVAGPDMCVILANLLDNALEACGKLPEGRERKIDVRVHPRNDFLILRIANTVAENPLQHNCQLKTTKKNSQLHGFGLQSVQSSVKRYNGRLLQNYQDGEFISMVIISYRKDGNAAQTL</sequence>
<dbReference type="CDD" id="cd16935">
    <property type="entry name" value="HATPase_AgrC-ComD-like"/>
    <property type="match status" value="1"/>
</dbReference>
<dbReference type="PANTHER" id="PTHR40448">
    <property type="entry name" value="TWO-COMPONENT SENSOR HISTIDINE KINASE"/>
    <property type="match status" value="1"/>
</dbReference>
<dbReference type="InterPro" id="IPR032834">
    <property type="entry name" value="NatK-like_C"/>
</dbReference>
<dbReference type="PANTHER" id="PTHR40448:SF1">
    <property type="entry name" value="TWO-COMPONENT SENSOR HISTIDINE KINASE"/>
    <property type="match status" value="1"/>
</dbReference>
<dbReference type="KEGG" id="carl:PXC00_04770"/>
<feature type="transmembrane region" description="Helical" evidence="2">
    <location>
        <begin position="161"/>
        <end position="179"/>
    </location>
</feature>
<feature type="transmembrane region" description="Helical" evidence="2">
    <location>
        <begin position="6"/>
        <end position="27"/>
    </location>
</feature>
<feature type="transmembrane region" description="Helical" evidence="2">
    <location>
        <begin position="191"/>
        <end position="212"/>
    </location>
</feature>
<evidence type="ECO:0000259" key="3">
    <source>
        <dbReference type="Pfam" id="PF14501"/>
    </source>
</evidence>
<feature type="transmembrane region" description="Helical" evidence="2">
    <location>
        <begin position="130"/>
        <end position="149"/>
    </location>
</feature>
<organism evidence="4 5">
    <name type="scientific">Caproicibacterium argilliputei</name>
    <dbReference type="NCBI Taxonomy" id="3030016"/>
    <lineage>
        <taxon>Bacteria</taxon>
        <taxon>Bacillati</taxon>
        <taxon>Bacillota</taxon>
        <taxon>Clostridia</taxon>
        <taxon>Eubacteriales</taxon>
        <taxon>Oscillospiraceae</taxon>
        <taxon>Caproicibacterium</taxon>
    </lineage>
</organism>
<reference evidence="4" key="2">
    <citation type="submission" date="2024-06" db="EMBL/GenBank/DDBJ databases">
        <title>Caproicibacterium argilliputei sp. nov, a novel caproic acid producing anaerobic bacterium isolated from pit mud.</title>
        <authorList>
            <person name="Xia S."/>
        </authorList>
    </citation>
    <scope>NUCLEOTIDE SEQUENCE</scope>
    <source>
        <strain evidence="4">ZCY20-5</strain>
    </source>
</reference>
<evidence type="ECO:0000313" key="5">
    <source>
        <dbReference type="Proteomes" id="UP001300604"/>
    </source>
</evidence>
<dbReference type="Proteomes" id="UP001300604">
    <property type="component" value="Chromosome"/>
</dbReference>
<keyword evidence="2" id="KW-1133">Transmembrane helix</keyword>
<protein>
    <submittedName>
        <fullName evidence="4">GHKL domain-containing protein</fullName>
    </submittedName>
</protein>
<evidence type="ECO:0000256" key="2">
    <source>
        <dbReference type="SAM" id="Phobius"/>
    </source>
</evidence>
<keyword evidence="5" id="KW-1185">Reference proteome</keyword>
<evidence type="ECO:0000256" key="1">
    <source>
        <dbReference type="SAM" id="Coils"/>
    </source>
</evidence>
<dbReference type="Gene3D" id="3.30.565.10">
    <property type="entry name" value="Histidine kinase-like ATPase, C-terminal domain"/>
    <property type="match status" value="1"/>
</dbReference>
<reference evidence="4" key="1">
    <citation type="submission" date="2023-09" db="EMBL/GenBank/DDBJ databases">
        <authorList>
            <person name="Zeng C."/>
        </authorList>
    </citation>
    <scope>NUCLEOTIDE SEQUENCE</scope>
    <source>
        <strain evidence="4">ZCY20-5</strain>
    </source>
</reference>
<feature type="domain" description="Sensor histidine kinase NatK-like C-terminal" evidence="3">
    <location>
        <begin position="336"/>
        <end position="436"/>
    </location>
</feature>
<keyword evidence="2" id="KW-0812">Transmembrane</keyword>
<feature type="transmembrane region" description="Helical" evidence="2">
    <location>
        <begin position="88"/>
        <end position="110"/>
    </location>
</feature>
<dbReference type="InterPro" id="IPR036890">
    <property type="entry name" value="HATPase_C_sf"/>
</dbReference>
<evidence type="ECO:0000313" key="4">
    <source>
        <dbReference type="EMBL" id="WOC33192.1"/>
    </source>
</evidence>
<dbReference type="AlphaFoldDB" id="A0AA97DBG6"/>
<feature type="transmembrane region" description="Helical" evidence="2">
    <location>
        <begin position="39"/>
        <end position="55"/>
    </location>
</feature>
<dbReference type="GO" id="GO:0042802">
    <property type="term" value="F:identical protein binding"/>
    <property type="evidence" value="ECO:0007669"/>
    <property type="project" value="TreeGrafter"/>
</dbReference>
<dbReference type="RefSeq" id="WP_275844413.1">
    <property type="nucleotide sequence ID" value="NZ_CP135996.1"/>
</dbReference>
<dbReference type="Pfam" id="PF14501">
    <property type="entry name" value="HATPase_c_5"/>
    <property type="match status" value="1"/>
</dbReference>
<proteinExistence type="predicted"/>
<accession>A0AA97DBG6</accession>
<dbReference type="EMBL" id="CP135996">
    <property type="protein sequence ID" value="WOC33192.1"/>
    <property type="molecule type" value="Genomic_DNA"/>
</dbReference>
<gene>
    <name evidence="4" type="ORF">PXC00_04770</name>
</gene>
<keyword evidence="1" id="KW-0175">Coiled coil</keyword>